<dbReference type="OrthoDB" id="451225at2"/>
<dbReference type="EMBL" id="MRCC01000008">
    <property type="protein sequence ID" value="OKH26424.1"/>
    <property type="molecule type" value="Genomic_DNA"/>
</dbReference>
<feature type="signal peptide" evidence="1">
    <location>
        <begin position="1"/>
        <end position="23"/>
    </location>
</feature>
<dbReference type="AlphaFoldDB" id="A0A1U7HSC1"/>
<sequence>MKKFVTLLSVVWLLNACTSLSQSANNTNSCPQSKAAVQVEPNPQTGYFEYSNYQIRNIVKDNNTINFQTTKYDFVFCRSNNSWTVKAGTLPNEFQPPSKYSEAVKEIINPSFKSITVDGRTYQYRVRLEPNYSLSEGDRLSRPEVSPENDKVVFELITPDSPQPQQKVLYTLKDLQVSAVQNGFSSVGTQLGIPRITAAVTDGQHIWWAIAFEQGEGNNGMATIVSYQPQTNQFTLFQPQEIASQQITDLVVTGDENAPILWLGTKISGEGNPNIPAYGLVAYRPNLANPRSGNLNAYTVHNSPLVGAIPTQLEVEGDTLWVYTGNGVCQVQWQAAENRDRWSCWRFALMAKLPSEVPIYRGLLEKTPAATLSNTQGEIEVLWSHPLDYQTRQSRYEVRYQPGFTVTLNEGAKPAQFPQWIPPGKPAIDWVGSEWHWQGDRFVRAWDEVAQNEFGGGPSGIASNTNVEPNRPSNFNAIRGDLELLAISENTTTLKHYSGWVETDVLNPYLTVVPQATGQTQLHPLTKLSTSAN</sequence>
<feature type="chain" id="PRO_5012323889" description="Lipoprotein" evidence="1">
    <location>
        <begin position="24"/>
        <end position="533"/>
    </location>
</feature>
<name>A0A1U7HSC1_9CHRO</name>
<keyword evidence="1" id="KW-0732">Signal</keyword>
<evidence type="ECO:0000313" key="2">
    <source>
        <dbReference type="EMBL" id="OKH26424.1"/>
    </source>
</evidence>
<comment type="caution">
    <text evidence="2">The sequence shown here is derived from an EMBL/GenBank/DDBJ whole genome shotgun (WGS) entry which is preliminary data.</text>
</comment>
<dbReference type="Proteomes" id="UP000185984">
    <property type="component" value="Unassembled WGS sequence"/>
</dbReference>
<organism evidence="2 3">
    <name type="scientific">Chroogloeocystis siderophila 5.2 s.c.1</name>
    <dbReference type="NCBI Taxonomy" id="247279"/>
    <lineage>
        <taxon>Bacteria</taxon>
        <taxon>Bacillati</taxon>
        <taxon>Cyanobacteriota</taxon>
        <taxon>Cyanophyceae</taxon>
        <taxon>Oscillatoriophycideae</taxon>
        <taxon>Chroococcales</taxon>
        <taxon>Chroococcaceae</taxon>
        <taxon>Chroogloeocystis</taxon>
    </lineage>
</organism>
<proteinExistence type="predicted"/>
<reference evidence="2 3" key="1">
    <citation type="submission" date="2016-11" db="EMBL/GenBank/DDBJ databases">
        <title>Draft Genome Sequences of Nine Cyanobacterial Strains from Diverse Habitats.</title>
        <authorList>
            <person name="Zhu T."/>
            <person name="Hou S."/>
            <person name="Lu X."/>
            <person name="Hess W.R."/>
        </authorList>
    </citation>
    <scope>NUCLEOTIDE SEQUENCE [LARGE SCALE GENOMIC DNA]</scope>
    <source>
        <strain evidence="2 3">5.2 s.c.1</strain>
    </source>
</reference>
<accession>A0A1U7HSC1</accession>
<evidence type="ECO:0000256" key="1">
    <source>
        <dbReference type="SAM" id="SignalP"/>
    </source>
</evidence>
<evidence type="ECO:0000313" key="3">
    <source>
        <dbReference type="Proteomes" id="UP000185984"/>
    </source>
</evidence>
<gene>
    <name evidence="2" type="ORF">NIES1031_11825</name>
</gene>
<protein>
    <recommendedName>
        <fullName evidence="4">Lipoprotein</fullName>
    </recommendedName>
</protein>
<dbReference type="RefSeq" id="WP_073549566.1">
    <property type="nucleotide sequence ID" value="NZ_CAWMVK010000042.1"/>
</dbReference>
<keyword evidence="3" id="KW-1185">Reference proteome</keyword>
<evidence type="ECO:0008006" key="4">
    <source>
        <dbReference type="Google" id="ProtNLM"/>
    </source>
</evidence>